<organism evidence="16 17">
    <name type="scientific">Eiseniibacteriota bacterium</name>
    <dbReference type="NCBI Taxonomy" id="2212470"/>
    <lineage>
        <taxon>Bacteria</taxon>
        <taxon>Candidatus Eiseniibacteriota</taxon>
    </lineage>
</organism>
<evidence type="ECO:0000256" key="6">
    <source>
        <dbReference type="ARBA" id="ARBA00022832"/>
    </source>
</evidence>
<dbReference type="InterPro" id="IPR004568">
    <property type="entry name" value="Ppantetheine-prot_Trfase_dom"/>
</dbReference>
<dbReference type="PROSITE" id="PS50975">
    <property type="entry name" value="ATP_GRASP"/>
    <property type="match status" value="1"/>
</dbReference>
<evidence type="ECO:0000256" key="2">
    <source>
        <dbReference type="ARBA" id="ARBA00022598"/>
    </source>
</evidence>
<dbReference type="InterPro" id="IPR011764">
    <property type="entry name" value="Biotin_carboxylation_dom"/>
</dbReference>
<dbReference type="Pfam" id="PF02785">
    <property type="entry name" value="Biotin_carb_C"/>
    <property type="match status" value="1"/>
</dbReference>
<dbReference type="GO" id="GO:0016874">
    <property type="term" value="F:ligase activity"/>
    <property type="evidence" value="ECO:0007669"/>
    <property type="project" value="UniProtKB-KW"/>
</dbReference>
<dbReference type="InterPro" id="IPR011761">
    <property type="entry name" value="ATP-grasp"/>
</dbReference>
<dbReference type="SUPFAM" id="SSF56214">
    <property type="entry name" value="4'-phosphopantetheinyl transferase"/>
    <property type="match status" value="1"/>
</dbReference>
<dbReference type="PROSITE" id="PS00867">
    <property type="entry name" value="CPSASE_2"/>
    <property type="match status" value="1"/>
</dbReference>
<keyword evidence="3 16" id="KW-0808">Transferase</keyword>
<keyword evidence="5 12" id="KW-0547">Nucleotide-binding</keyword>
<dbReference type="InterPro" id="IPR037143">
    <property type="entry name" value="4-PPantetheinyl_Trfase_dom_sf"/>
</dbReference>
<dbReference type="InterPro" id="IPR050856">
    <property type="entry name" value="Biotin_carboxylase_complex"/>
</dbReference>
<reference evidence="16 17" key="1">
    <citation type="journal article" date="2019" name="Nat. Microbiol.">
        <title>Mediterranean grassland soil C-N compound turnover is dependent on rainfall and depth, and is mediated by genomically divergent microorganisms.</title>
        <authorList>
            <person name="Diamond S."/>
            <person name="Andeer P.F."/>
            <person name="Li Z."/>
            <person name="Crits-Christoph A."/>
            <person name="Burstein D."/>
            <person name="Anantharaman K."/>
            <person name="Lane K.R."/>
            <person name="Thomas B.C."/>
            <person name="Pan C."/>
            <person name="Northen T.R."/>
            <person name="Banfield J.F."/>
        </authorList>
    </citation>
    <scope>NUCLEOTIDE SEQUENCE [LARGE SCALE GENOMIC DNA]</scope>
    <source>
        <strain evidence="16">WS_11</strain>
    </source>
</reference>
<dbReference type="Pfam" id="PF02786">
    <property type="entry name" value="CPSase_L_D2"/>
    <property type="match status" value="1"/>
</dbReference>
<dbReference type="Gene3D" id="3.90.470.20">
    <property type="entry name" value="4'-phosphopantetheinyl transferase domain"/>
    <property type="match status" value="1"/>
</dbReference>
<evidence type="ECO:0000256" key="12">
    <source>
        <dbReference type="PROSITE-ProRule" id="PRU00409"/>
    </source>
</evidence>
<dbReference type="EC" id="2.7.8.7" evidence="16"/>
<evidence type="ECO:0000256" key="11">
    <source>
        <dbReference type="ARBA" id="ARBA00023267"/>
    </source>
</evidence>
<dbReference type="PROSITE" id="PS00866">
    <property type="entry name" value="CPSASE_1"/>
    <property type="match status" value="1"/>
</dbReference>
<evidence type="ECO:0000256" key="1">
    <source>
        <dbReference type="ARBA" id="ARBA00022516"/>
    </source>
</evidence>
<dbReference type="SUPFAM" id="SSF56059">
    <property type="entry name" value="Glutathione synthetase ATP-binding domain-like"/>
    <property type="match status" value="1"/>
</dbReference>
<feature type="compositionally biased region" description="Basic residues" evidence="13">
    <location>
        <begin position="129"/>
        <end position="145"/>
    </location>
</feature>
<keyword evidence="6" id="KW-0276">Fatty acid metabolism</keyword>
<dbReference type="AlphaFoldDB" id="A0A538U964"/>
<proteinExistence type="inferred from homology"/>
<dbReference type="FunFam" id="3.40.50.20:FF:000010">
    <property type="entry name" value="Propionyl-CoA carboxylase subunit alpha"/>
    <property type="match status" value="1"/>
</dbReference>
<evidence type="ECO:0000259" key="14">
    <source>
        <dbReference type="PROSITE" id="PS50975"/>
    </source>
</evidence>
<keyword evidence="8" id="KW-0460">Magnesium</keyword>
<dbReference type="Pfam" id="PF01648">
    <property type="entry name" value="ACPS"/>
    <property type="match status" value="1"/>
</dbReference>
<dbReference type="PROSITE" id="PS50979">
    <property type="entry name" value="BC"/>
    <property type="match status" value="1"/>
</dbReference>
<feature type="domain" description="Biotin carboxylation" evidence="15">
    <location>
        <begin position="191"/>
        <end position="558"/>
    </location>
</feature>
<dbReference type="PANTHER" id="PTHR18866">
    <property type="entry name" value="CARBOXYLASE:PYRUVATE/ACETYL-COA/PROPIONYL-COA CARBOXYLASE"/>
    <property type="match status" value="1"/>
</dbReference>
<dbReference type="FunFam" id="3.30.1490.20:FF:000003">
    <property type="entry name" value="acetyl-CoA carboxylase isoform X1"/>
    <property type="match status" value="1"/>
</dbReference>
<sequence>MRGGMVAVKGIGVDVVKVERLVESLGRFGERMEKRLFTEGELEYCRRHKDPLPHLAARFAAKEAAFKAIGTGLSGGVGWKQAEVIQPGGQQPKLRFSGVALERFQALGATDSHLTLSHAPRKQAAAKAPARKSKGPARKPARKPARAVAGRARAVRRRGAPSDGPRRGGRGAARPATAPPRVRRARVTAARFRRVLIANRGEIAVRVIRTLRELDITSIALFSEPDRASLHVLTADEAYPIGPGPSRESYLHLERVIGTAKRVRADAIHPGYGFFAENAGFAAACEAAGIAFIGPRPATIAALGDKLAARDAARAAKVPMVPGTPGTVDSLAQAQAAAKAIGFPLMLKAAAGGGGKGMRVVRRASDLAAAWELTRGEAAAAFGDARMYVERAIERPRHVEAQIVADGHGRVAFLGERECSIQRRHQKLLEETPSPAFDAKTRAAFGEAACRVAKQVGYLNAGTVEFILDEDGRFYFLEVNTRLQVEHPVTEMVTGLDLVAEQIRIAEDAPLSFGDRPPEPRGWSMEARIVAEDPQRDFMPSIGRIERVRFPQGPGVRN</sequence>
<keyword evidence="9" id="KW-0443">Lipid metabolism</keyword>
<dbReference type="InterPro" id="IPR005482">
    <property type="entry name" value="Biotin_COase_C"/>
</dbReference>
<dbReference type="InterPro" id="IPR016185">
    <property type="entry name" value="PreATP-grasp_dom_sf"/>
</dbReference>
<dbReference type="EMBL" id="VBPB01000107">
    <property type="protein sequence ID" value="TMQ72443.1"/>
    <property type="molecule type" value="Genomic_DNA"/>
</dbReference>
<keyword evidence="1" id="KW-0444">Lipid biosynthesis</keyword>
<dbReference type="NCBIfam" id="TIGR00556">
    <property type="entry name" value="pantethn_trn"/>
    <property type="match status" value="1"/>
</dbReference>
<dbReference type="InterPro" id="IPR008278">
    <property type="entry name" value="4-PPantetheinyl_Trfase_dom"/>
</dbReference>
<evidence type="ECO:0000256" key="10">
    <source>
        <dbReference type="ARBA" id="ARBA00023160"/>
    </source>
</evidence>
<dbReference type="Proteomes" id="UP000319771">
    <property type="component" value="Unassembled WGS sequence"/>
</dbReference>
<evidence type="ECO:0000256" key="7">
    <source>
        <dbReference type="ARBA" id="ARBA00022840"/>
    </source>
</evidence>
<dbReference type="GO" id="GO:0000287">
    <property type="term" value="F:magnesium ion binding"/>
    <property type="evidence" value="ECO:0007669"/>
    <property type="project" value="InterPro"/>
</dbReference>
<evidence type="ECO:0000256" key="8">
    <source>
        <dbReference type="ARBA" id="ARBA00022842"/>
    </source>
</evidence>
<protein>
    <submittedName>
        <fullName evidence="16">Holo-[acyl-carrier-protein] synthase</fullName>
        <ecNumber evidence="16">2.7.8.7</ecNumber>
    </submittedName>
</protein>
<dbReference type="GO" id="GO:0005524">
    <property type="term" value="F:ATP binding"/>
    <property type="evidence" value="ECO:0007669"/>
    <property type="project" value="UniProtKB-UniRule"/>
</dbReference>
<evidence type="ECO:0000256" key="13">
    <source>
        <dbReference type="SAM" id="MobiDB-lite"/>
    </source>
</evidence>
<dbReference type="InterPro" id="IPR005479">
    <property type="entry name" value="CPAse_ATP-bd"/>
</dbReference>
<accession>A0A538U964</accession>
<keyword evidence="10" id="KW-0275">Fatty acid biosynthesis</keyword>
<keyword evidence="4" id="KW-0479">Metal-binding</keyword>
<dbReference type="InterPro" id="IPR005481">
    <property type="entry name" value="BC-like_N"/>
</dbReference>
<evidence type="ECO:0000259" key="15">
    <source>
        <dbReference type="PROSITE" id="PS50979"/>
    </source>
</evidence>
<dbReference type="InterPro" id="IPR002582">
    <property type="entry name" value="ACPS"/>
</dbReference>
<dbReference type="PANTHER" id="PTHR18866:SF33">
    <property type="entry name" value="METHYLCROTONOYL-COA CARBOXYLASE SUBUNIT ALPHA, MITOCHONDRIAL-RELATED"/>
    <property type="match status" value="1"/>
</dbReference>
<evidence type="ECO:0000256" key="5">
    <source>
        <dbReference type="ARBA" id="ARBA00022741"/>
    </source>
</evidence>
<feature type="domain" description="ATP-grasp" evidence="14">
    <location>
        <begin position="310"/>
        <end position="507"/>
    </location>
</feature>
<evidence type="ECO:0000256" key="9">
    <source>
        <dbReference type="ARBA" id="ARBA00023098"/>
    </source>
</evidence>
<dbReference type="NCBIfam" id="TIGR00516">
    <property type="entry name" value="acpS"/>
    <property type="match status" value="1"/>
</dbReference>
<feature type="region of interest" description="Disordered" evidence="13">
    <location>
        <begin position="112"/>
        <end position="184"/>
    </location>
</feature>
<evidence type="ECO:0000313" key="16">
    <source>
        <dbReference type="EMBL" id="TMQ72443.1"/>
    </source>
</evidence>
<keyword evidence="7 12" id="KW-0067">ATP-binding</keyword>
<evidence type="ECO:0000313" key="17">
    <source>
        <dbReference type="Proteomes" id="UP000319771"/>
    </source>
</evidence>
<dbReference type="SUPFAM" id="SSF52440">
    <property type="entry name" value="PreATP-grasp domain"/>
    <property type="match status" value="1"/>
</dbReference>
<name>A0A538U964_UNCEI</name>
<evidence type="ECO:0000256" key="3">
    <source>
        <dbReference type="ARBA" id="ARBA00022679"/>
    </source>
</evidence>
<keyword evidence="11" id="KW-0092">Biotin</keyword>
<gene>
    <name evidence="16" type="primary">acpS</name>
    <name evidence="16" type="ORF">E6K81_07270</name>
</gene>
<comment type="caution">
    <text evidence="16">The sequence shown here is derived from an EMBL/GenBank/DDBJ whole genome shotgun (WGS) entry which is preliminary data.</text>
</comment>
<dbReference type="HAMAP" id="MF_00101">
    <property type="entry name" value="AcpS"/>
    <property type="match status" value="1"/>
</dbReference>
<dbReference type="GO" id="GO:0006633">
    <property type="term" value="P:fatty acid biosynthetic process"/>
    <property type="evidence" value="ECO:0007669"/>
    <property type="project" value="UniProtKB-KW"/>
</dbReference>
<dbReference type="Gene3D" id="3.30.470.20">
    <property type="entry name" value="ATP-grasp fold, B domain"/>
    <property type="match status" value="1"/>
</dbReference>
<dbReference type="GO" id="GO:0008897">
    <property type="term" value="F:holo-[acyl-carrier-protein] synthase activity"/>
    <property type="evidence" value="ECO:0007669"/>
    <property type="project" value="UniProtKB-EC"/>
</dbReference>
<feature type="non-terminal residue" evidence="16">
    <location>
        <position position="558"/>
    </location>
</feature>
<dbReference type="Pfam" id="PF00289">
    <property type="entry name" value="Biotin_carb_N"/>
    <property type="match status" value="1"/>
</dbReference>
<evidence type="ECO:0000256" key="4">
    <source>
        <dbReference type="ARBA" id="ARBA00022723"/>
    </source>
</evidence>
<keyword evidence="2" id="KW-0436">Ligase</keyword>